<evidence type="ECO:0000313" key="2">
    <source>
        <dbReference type="WBParaSite" id="PDA_v2.g11882.t1"/>
    </source>
</evidence>
<proteinExistence type="predicted"/>
<dbReference type="AlphaFoldDB" id="A0A914P233"/>
<dbReference type="WBParaSite" id="PDA_v2.g11882.t1">
    <property type="protein sequence ID" value="PDA_v2.g11882.t1"/>
    <property type="gene ID" value="PDA_v2.g11882"/>
</dbReference>
<reference evidence="2" key="1">
    <citation type="submission" date="2022-11" db="UniProtKB">
        <authorList>
            <consortium name="WormBaseParasite"/>
        </authorList>
    </citation>
    <scope>IDENTIFICATION</scope>
</reference>
<name>A0A914P233_9BILA</name>
<dbReference type="Proteomes" id="UP000887578">
    <property type="component" value="Unplaced"/>
</dbReference>
<sequence length="194" mass="23476">MIIQVKKEDECTFLAKLIGTDKTLHDISFINLPSEISILQLNDIEFECWLSSSESKIKENDLIIKFQVNLKLQNMKFEYSQNILFDFGYFQKLSLKEYLIFYIRKEPWQTKAYCLFRKFYDHHHFRIYFNVGPEGKRIFEKPRMAKFKNMNDSFEIIFAEPKCSIEIEYLILLRHTIRNICESKLKFKCDIFNF</sequence>
<accession>A0A914P233</accession>
<organism evidence="1 2">
    <name type="scientific">Panagrolaimus davidi</name>
    <dbReference type="NCBI Taxonomy" id="227884"/>
    <lineage>
        <taxon>Eukaryota</taxon>
        <taxon>Metazoa</taxon>
        <taxon>Ecdysozoa</taxon>
        <taxon>Nematoda</taxon>
        <taxon>Chromadorea</taxon>
        <taxon>Rhabditida</taxon>
        <taxon>Tylenchina</taxon>
        <taxon>Panagrolaimomorpha</taxon>
        <taxon>Panagrolaimoidea</taxon>
        <taxon>Panagrolaimidae</taxon>
        <taxon>Panagrolaimus</taxon>
    </lineage>
</organism>
<protein>
    <submittedName>
        <fullName evidence="2">Uncharacterized protein</fullName>
    </submittedName>
</protein>
<evidence type="ECO:0000313" key="1">
    <source>
        <dbReference type="Proteomes" id="UP000887578"/>
    </source>
</evidence>
<keyword evidence="1" id="KW-1185">Reference proteome</keyword>